<evidence type="ECO:0000256" key="1">
    <source>
        <dbReference type="SAM" id="Phobius"/>
    </source>
</evidence>
<evidence type="ECO:0000313" key="3">
    <source>
        <dbReference type="Proteomes" id="UP000584642"/>
    </source>
</evidence>
<evidence type="ECO:0000313" key="2">
    <source>
        <dbReference type="EMBL" id="NYZ20926.1"/>
    </source>
</evidence>
<accession>A0ABX2T9Q8</accession>
<organism evidence="2 3">
    <name type="scientific">Azospirillum oleiclasticum</name>
    <dbReference type="NCBI Taxonomy" id="2735135"/>
    <lineage>
        <taxon>Bacteria</taxon>
        <taxon>Pseudomonadati</taxon>
        <taxon>Pseudomonadota</taxon>
        <taxon>Alphaproteobacteria</taxon>
        <taxon>Rhodospirillales</taxon>
        <taxon>Azospirillaceae</taxon>
        <taxon>Azospirillum</taxon>
    </lineage>
</organism>
<keyword evidence="1" id="KW-0472">Membrane</keyword>
<feature type="transmembrane region" description="Helical" evidence="1">
    <location>
        <begin position="6"/>
        <end position="25"/>
    </location>
</feature>
<name>A0ABX2T9Q8_9PROT</name>
<feature type="transmembrane region" description="Helical" evidence="1">
    <location>
        <begin position="64"/>
        <end position="88"/>
    </location>
</feature>
<keyword evidence="1" id="KW-1133">Transmembrane helix</keyword>
<dbReference type="EMBL" id="JABFDB010000010">
    <property type="protein sequence ID" value="NYZ20926.1"/>
    <property type="molecule type" value="Genomic_DNA"/>
</dbReference>
<dbReference type="Proteomes" id="UP000584642">
    <property type="component" value="Unassembled WGS sequence"/>
</dbReference>
<protein>
    <submittedName>
        <fullName evidence="2">Uncharacterized protein</fullName>
    </submittedName>
</protein>
<gene>
    <name evidence="2" type="ORF">HND93_14525</name>
</gene>
<reference evidence="2 3" key="1">
    <citation type="submission" date="2020-05" db="EMBL/GenBank/DDBJ databases">
        <title>Azospirillum oleiclasticum sp. nov, a nitrogen-fixing and heavy crude oil-emulsifying bacterium isolated from the crude oil of Yumen Oilfield.</title>
        <authorList>
            <person name="Wu D."/>
            <person name="Cai M."/>
            <person name="Zhang X."/>
        </authorList>
    </citation>
    <scope>NUCLEOTIDE SEQUENCE [LARGE SCALE GENOMIC DNA]</scope>
    <source>
        <strain evidence="2 3">ROY-1-1-2</strain>
    </source>
</reference>
<keyword evidence="3" id="KW-1185">Reference proteome</keyword>
<feature type="transmembrane region" description="Helical" evidence="1">
    <location>
        <begin position="37"/>
        <end position="58"/>
    </location>
</feature>
<keyword evidence="1" id="KW-0812">Transmembrane</keyword>
<comment type="caution">
    <text evidence="2">The sequence shown here is derived from an EMBL/GenBank/DDBJ whole genome shotgun (WGS) entry which is preliminary data.</text>
</comment>
<proteinExistence type="predicted"/>
<dbReference type="RefSeq" id="WP_180282707.1">
    <property type="nucleotide sequence ID" value="NZ_JABFDB010000010.1"/>
</dbReference>
<sequence>MVEFLMHGLAVVATVAGAVCLYLTAPRQLWLPQALPAGSGRAVGLAGLLEGWLLWAVLLRPATALFVSLTVVMVLLTALPFAAAAIAATRNRHGA</sequence>